<accession>A0A7S9PSH7</accession>
<dbReference type="AlphaFoldDB" id="A0A7S9PSH7"/>
<sequence length="122" mass="13584">MTESCYEEGILLPFWLIGPANPMDQPSPPTGPFPIRKHSEQVVDAIVRYSGDAVNLLQFTRDREAMEALGRPVTSDAVINYREFANKSMEVSQTETVLHTRPFGTTVRLCSSCMFATLTSIT</sequence>
<evidence type="ECO:0000313" key="2">
    <source>
        <dbReference type="Proteomes" id="UP000594364"/>
    </source>
</evidence>
<gene>
    <name evidence="1" type="ORF">C2857_005816</name>
</gene>
<evidence type="ECO:0000313" key="1">
    <source>
        <dbReference type="EMBL" id="QPG94381.1"/>
    </source>
</evidence>
<organism evidence="1 2">
    <name type="scientific">Epichloe festucae (strain Fl1)</name>
    <dbReference type="NCBI Taxonomy" id="877507"/>
    <lineage>
        <taxon>Eukaryota</taxon>
        <taxon>Fungi</taxon>
        <taxon>Dikarya</taxon>
        <taxon>Ascomycota</taxon>
        <taxon>Pezizomycotina</taxon>
        <taxon>Sordariomycetes</taxon>
        <taxon>Hypocreomycetidae</taxon>
        <taxon>Hypocreales</taxon>
        <taxon>Clavicipitaceae</taxon>
        <taxon>Epichloe</taxon>
    </lineage>
</organism>
<reference evidence="1 2" key="1">
    <citation type="journal article" date="2018" name="PLoS Genet.">
        <title>Repeat elements organise 3D genome structure and mediate transcription in the filamentous fungus Epichloe festucae.</title>
        <authorList>
            <person name="Winter D.J."/>
            <person name="Ganley A.R.D."/>
            <person name="Young C.A."/>
            <person name="Liachko I."/>
            <person name="Schardl C.L."/>
            <person name="Dupont P.Y."/>
            <person name="Berry D."/>
            <person name="Ram A."/>
            <person name="Scott B."/>
            <person name="Cox M.P."/>
        </authorList>
    </citation>
    <scope>NUCLEOTIDE SEQUENCE [LARGE SCALE GENOMIC DNA]</scope>
    <source>
        <strain evidence="1 2">Fl1</strain>
    </source>
</reference>
<protein>
    <submittedName>
        <fullName evidence="1">Uncharacterized protein</fullName>
    </submittedName>
</protein>
<dbReference type="Proteomes" id="UP000594364">
    <property type="component" value="Chromosome 1"/>
</dbReference>
<name>A0A7S9PSH7_EPIFF</name>
<keyword evidence="2" id="KW-1185">Reference proteome</keyword>
<dbReference type="EMBL" id="CP031385">
    <property type="protein sequence ID" value="QPG94381.1"/>
    <property type="molecule type" value="Genomic_DNA"/>
</dbReference>
<proteinExistence type="predicted"/>